<evidence type="ECO:0000313" key="2">
    <source>
        <dbReference type="Proteomes" id="UP000243739"/>
    </source>
</evidence>
<organism evidence="1 2">
    <name type="scientific">Vulcanibacillus modesticaldus</name>
    <dbReference type="NCBI Taxonomy" id="337097"/>
    <lineage>
        <taxon>Bacteria</taxon>
        <taxon>Bacillati</taxon>
        <taxon>Bacillota</taxon>
        <taxon>Bacilli</taxon>
        <taxon>Bacillales</taxon>
        <taxon>Bacillaceae</taxon>
        <taxon>Vulcanibacillus</taxon>
    </lineage>
</organism>
<dbReference type="EMBL" id="MIJF01000017">
    <property type="protein sequence ID" value="OEF99649.1"/>
    <property type="molecule type" value="Genomic_DNA"/>
</dbReference>
<keyword evidence="2" id="KW-1185">Reference proteome</keyword>
<dbReference type="PANTHER" id="PTHR43750">
    <property type="entry name" value="UDP-GLUCOSE 6-DEHYDROGENASE TUAD"/>
    <property type="match status" value="1"/>
</dbReference>
<dbReference type="STRING" id="337097.BHF71_08155"/>
<evidence type="ECO:0000313" key="1">
    <source>
        <dbReference type="EMBL" id="OEF99649.1"/>
    </source>
</evidence>
<dbReference type="OrthoDB" id="9883391at2"/>
<reference evidence="1 2" key="1">
    <citation type="submission" date="2016-09" db="EMBL/GenBank/DDBJ databases">
        <title>Draft genome sequence for the type strain of Vulcanibacillus modesticaldus BR, a strictly anaerobic, moderately thermophilic, and nitrate-reducing bacterium from deep sea-hydrothermal vents of the Mid-Atlantic Ridge.</title>
        <authorList>
            <person name="Abin C.A."/>
            <person name="Hollibaugh J.T."/>
        </authorList>
    </citation>
    <scope>NUCLEOTIDE SEQUENCE [LARGE SCALE GENOMIC DNA]</scope>
    <source>
        <strain evidence="1 2">BR</strain>
    </source>
</reference>
<gene>
    <name evidence="1" type="ORF">BHF71_08155</name>
</gene>
<dbReference type="PANTHER" id="PTHR43750:SF3">
    <property type="entry name" value="UDP-GLUCOSE 6-DEHYDROGENASE TUAD"/>
    <property type="match status" value="1"/>
</dbReference>
<dbReference type="RefSeq" id="WP_069656504.1">
    <property type="nucleotide sequence ID" value="NZ_MIJF01000017.1"/>
</dbReference>
<sequence>MVFNIIGTVDEILKIVMELSFLPIKIEISLIGQKNKNLIETYIRQKKLTNIQILSDEFSIIMKKTNCLVLAINDRNKTLKIIKDWIRFHDIGVLVLMSVFEFGFSDKVYQWLIGRGKRIEVIVIPRLPYSKIKDRYFLIGGQSYFGLAMFLRKELAKINVPVFLISRKEAEISQFAYQSFLIVKKAYQIELEKNCKKLGVDIEVIKKALNQISGFRYLKEREDKYWLNKSLSQLNNYQVESEQKLFNLSRKIVKNDKDWAVEELKRLLSQHPIQVVAIWGIDEIETVLKISRLSIKRIHIYDDSNNQKLVSSKVFYFKDLYQTVDGADILLILDLNDDYTTVSLSALEKRISQKIIIDRFNIFELYEINLLNWIYISKGRANVYNY</sequence>
<dbReference type="Proteomes" id="UP000243739">
    <property type="component" value="Unassembled WGS sequence"/>
</dbReference>
<name>A0A1D2YVA0_9BACI</name>
<dbReference type="AlphaFoldDB" id="A0A1D2YVA0"/>
<comment type="caution">
    <text evidence="1">The sequence shown here is derived from an EMBL/GenBank/DDBJ whole genome shotgun (WGS) entry which is preliminary data.</text>
</comment>
<dbReference type="Gene3D" id="3.40.50.720">
    <property type="entry name" value="NAD(P)-binding Rossmann-like Domain"/>
    <property type="match status" value="1"/>
</dbReference>
<proteinExistence type="predicted"/>
<protein>
    <submittedName>
        <fullName evidence="1">Uncharacterized protein</fullName>
    </submittedName>
</protein>
<accession>A0A1D2YVA0</accession>